<evidence type="ECO:0000256" key="1">
    <source>
        <dbReference type="ARBA" id="ARBA00022605"/>
    </source>
</evidence>
<evidence type="ECO:0000313" key="6">
    <source>
        <dbReference type="EMBL" id="NKN32330.1"/>
    </source>
</evidence>
<comment type="pathway">
    <text evidence="4">Amino-acid biosynthesis; L-methionine biosynthesis via de novo pathway; O-succinyl-L-homoserine from L-homoserine: step 1/1.</text>
</comment>
<keyword evidence="4" id="KW-0486">Methionine biosynthesis</keyword>
<accession>A0ABX1I484</accession>
<dbReference type="GO" id="GO:0008899">
    <property type="term" value="F:homoserine O-succinyltransferase activity"/>
    <property type="evidence" value="ECO:0007669"/>
    <property type="project" value="UniProtKB-EC"/>
</dbReference>
<dbReference type="Gene3D" id="3.40.50.880">
    <property type="match status" value="1"/>
</dbReference>
<dbReference type="InterPro" id="IPR029062">
    <property type="entry name" value="Class_I_gatase-like"/>
</dbReference>
<dbReference type="HAMAP" id="MF_00295">
    <property type="entry name" value="MetA_acyltransf"/>
    <property type="match status" value="1"/>
</dbReference>
<keyword evidence="7" id="KW-1185">Reference proteome</keyword>
<sequence>MPIVAHNDLPTFSRLREEGQTILDPNRALQQDIRELHIGLLNMMPDPALAATERQFFRLIGQSNQIAQFYIHPFTLDGLKRSDEARAYIERYYESFGTIRAEGLDALIITGANVTGPELADEPFWGPLIEVVKWAEEHVCSTLFSCLATHAVLQFAYGQRRRRLPEKRWGVYRHRVVERSHPLVSNVNTSFDVPHSRFNEVSREQFEAAGLHVLAESAAGVHLAVSADGLRQVFFQGHPEYDTISLLKEYKREVRRYASGERTHYPPFPESYFGLQARAILDEYQGRVVAARLRGDAPPPFPEALIVAALDNTWHDTAEGVLGNWMGLIYQVTNRDRKQPFMPDVDPRDPLAHSWRRSGASRPN</sequence>
<name>A0ABX1I484_9GAMM</name>
<keyword evidence="1 4" id="KW-0028">Amino-acid biosynthesis</keyword>
<keyword evidence="3 4" id="KW-0012">Acyltransferase</keyword>
<dbReference type="PANTHER" id="PTHR20919">
    <property type="entry name" value="HOMOSERINE O-SUCCINYLTRANSFERASE"/>
    <property type="match status" value="1"/>
</dbReference>
<comment type="caution">
    <text evidence="6">The sequence shown here is derived from an EMBL/GenBank/DDBJ whole genome shotgun (WGS) entry which is preliminary data.</text>
</comment>
<reference evidence="6 7" key="1">
    <citation type="submission" date="2020-04" db="EMBL/GenBank/DDBJ databases">
        <title>Draft Whole-Genome sequence of Marichromatium bheemlicum DSM 18632, type strain.</title>
        <authorList>
            <person name="Kyndt J.A."/>
            <person name="Meyer T.E."/>
        </authorList>
    </citation>
    <scope>NUCLEOTIDE SEQUENCE [LARGE SCALE GENOMIC DNA]</scope>
    <source>
        <strain evidence="6 7">DSM 18632</strain>
    </source>
</reference>
<comment type="subcellular location">
    <subcellularLocation>
        <location evidence="4">Cytoplasm</location>
    </subcellularLocation>
</comment>
<feature type="region of interest" description="Disordered" evidence="5">
    <location>
        <begin position="340"/>
        <end position="364"/>
    </location>
</feature>
<evidence type="ECO:0000256" key="4">
    <source>
        <dbReference type="HAMAP-Rule" id="MF_00295"/>
    </source>
</evidence>
<feature type="compositionally biased region" description="Basic and acidic residues" evidence="5">
    <location>
        <begin position="340"/>
        <end position="351"/>
    </location>
</feature>
<evidence type="ECO:0000313" key="7">
    <source>
        <dbReference type="Proteomes" id="UP000740754"/>
    </source>
</evidence>
<feature type="site" description="Important for substrate specificity" evidence="4">
    <location>
        <position position="196"/>
    </location>
</feature>
<dbReference type="CDD" id="cd03131">
    <property type="entry name" value="GATase1_HTS"/>
    <property type="match status" value="1"/>
</dbReference>
<dbReference type="Pfam" id="PF04204">
    <property type="entry name" value="HTS"/>
    <property type="match status" value="1"/>
</dbReference>
<keyword evidence="4" id="KW-0963">Cytoplasm</keyword>
<dbReference type="NCBIfam" id="NF003776">
    <property type="entry name" value="PRK05368.1-3"/>
    <property type="match status" value="1"/>
</dbReference>
<feature type="active site" evidence="4">
    <location>
        <position position="240"/>
    </location>
</feature>
<feature type="active site" description="Proton acceptor" evidence="4">
    <location>
        <position position="238"/>
    </location>
</feature>
<protein>
    <recommendedName>
        <fullName evidence="4">Homoserine O-succinyltransferase</fullName>
        <shortName evidence="4">HST</shortName>
        <ecNumber evidence="4">2.3.1.46</ecNumber>
    </recommendedName>
    <alternativeName>
        <fullName evidence="4">Homoserine transsuccinylase</fullName>
        <shortName evidence="4">HTS</shortName>
    </alternativeName>
</protein>
<feature type="binding site" evidence="4">
    <location>
        <position position="167"/>
    </location>
    <ligand>
        <name>substrate</name>
    </ligand>
</feature>
<feature type="site" description="Important for acyl-CoA specificity" evidence="4">
    <location>
        <position position="113"/>
    </location>
</feature>
<evidence type="ECO:0000256" key="5">
    <source>
        <dbReference type="SAM" id="MobiDB-lite"/>
    </source>
</evidence>
<dbReference type="PANTHER" id="PTHR20919:SF0">
    <property type="entry name" value="HOMOSERINE O-SUCCINYLTRANSFERASE"/>
    <property type="match status" value="1"/>
</dbReference>
<comment type="caution">
    <text evidence="4">Lacks conserved residue(s) required for the propagation of feature annotation.</text>
</comment>
<dbReference type="RefSeq" id="WP_168666707.1">
    <property type="nucleotide sequence ID" value="NZ_JAAXKX010000003.1"/>
</dbReference>
<dbReference type="EMBL" id="JAAXKX010000003">
    <property type="protein sequence ID" value="NKN32330.1"/>
    <property type="molecule type" value="Genomic_DNA"/>
</dbReference>
<feature type="active site" description="Acyl-thioester intermediate" evidence="4">
    <location>
        <position position="146"/>
    </location>
</feature>
<dbReference type="InterPro" id="IPR033752">
    <property type="entry name" value="MetA_family"/>
</dbReference>
<organism evidence="6 7">
    <name type="scientific">Marichromatium bheemlicum</name>
    <dbReference type="NCBI Taxonomy" id="365339"/>
    <lineage>
        <taxon>Bacteria</taxon>
        <taxon>Pseudomonadati</taxon>
        <taxon>Pseudomonadota</taxon>
        <taxon>Gammaproteobacteria</taxon>
        <taxon>Chromatiales</taxon>
        <taxon>Chromatiaceae</taxon>
        <taxon>Marichromatium</taxon>
    </lineage>
</organism>
<proteinExistence type="inferred from homology"/>
<dbReference type="EC" id="2.3.1.46" evidence="4"/>
<feature type="site" description="Important for acyl-CoA specificity" evidence="4">
    <location>
        <position position="147"/>
    </location>
</feature>
<keyword evidence="2 4" id="KW-0808">Transferase</keyword>
<evidence type="ECO:0000256" key="2">
    <source>
        <dbReference type="ARBA" id="ARBA00022679"/>
    </source>
</evidence>
<feature type="binding site" evidence="4">
    <location>
        <position position="196"/>
    </location>
    <ligand>
        <name>substrate</name>
    </ligand>
</feature>
<comment type="function">
    <text evidence="4">Transfers a succinyl group from succinyl-CoA to L-homoserine, forming succinyl-L-homoserine.</text>
</comment>
<dbReference type="Proteomes" id="UP000740754">
    <property type="component" value="Unassembled WGS sequence"/>
</dbReference>
<gene>
    <name evidence="4" type="primary">metAS</name>
    <name evidence="6" type="ORF">HF203_03745</name>
</gene>
<comment type="catalytic activity">
    <reaction evidence="4">
        <text>L-homoserine + succinyl-CoA = O-succinyl-L-homoserine + CoA</text>
        <dbReference type="Rhea" id="RHEA:22008"/>
        <dbReference type="ChEBI" id="CHEBI:57287"/>
        <dbReference type="ChEBI" id="CHEBI:57292"/>
        <dbReference type="ChEBI" id="CHEBI:57476"/>
        <dbReference type="ChEBI" id="CHEBI:57661"/>
        <dbReference type="EC" id="2.3.1.46"/>
    </reaction>
</comment>
<comment type="similarity">
    <text evidence="4">Belongs to the MetA family.</text>
</comment>
<dbReference type="SUPFAM" id="SSF52317">
    <property type="entry name" value="Class I glutamine amidotransferase-like"/>
    <property type="match status" value="1"/>
</dbReference>
<feature type="binding site" evidence="4">
    <location>
        <position position="252"/>
    </location>
    <ligand>
        <name>substrate</name>
    </ligand>
</feature>
<evidence type="ECO:0000256" key="3">
    <source>
        <dbReference type="ARBA" id="ARBA00023315"/>
    </source>
</evidence>